<accession>A0A3F3H5Y7</accession>
<dbReference type="AlphaFoldDB" id="A0A3F3H5Y7"/>
<reference evidence="1" key="1">
    <citation type="journal article" date="2015" name="BMC Genomics">
        <title>Comparative genomics of Fructobacillus spp. and Leuconostoc spp. reveals niche-specific evolution of Fructobacillus spp.</title>
        <authorList>
            <person name="Endo A."/>
            <person name="Tanizawa Y."/>
            <person name="Tanaka N."/>
            <person name="Maeno S."/>
            <person name="Kumar H."/>
            <person name="Shiwa Y."/>
            <person name="Okada S."/>
            <person name="Yoshikawa H."/>
            <person name="Dicks L."/>
            <person name="Nakagawa J."/>
            <person name="Arita M."/>
        </authorList>
    </citation>
    <scope>NUCLEOTIDE SEQUENCE [LARGE SCALE GENOMIC DNA]</scope>
    <source>
        <strain evidence="1">F214-1</strain>
    </source>
</reference>
<dbReference type="STRING" id="709323.GCA_001047135_01539"/>
<dbReference type="Proteomes" id="UP000064514">
    <property type="component" value="Unassembled WGS sequence"/>
</dbReference>
<name>A0A3F3H5Y7_9LACO</name>
<sequence length="129" mass="15087">MDTTGGIVMNKEVIQRAKTFFEQDYHERGKIKWNGFFLSDHTQKINQSKKDRASIHEWLDETPVHEMQRACQEAFVNYRFILVQLNSTTSERLAPAPILIAIHSFNENGLWASNQYYAFASIRHLEVKN</sequence>
<evidence type="ECO:0008006" key="2">
    <source>
        <dbReference type="Google" id="ProtNLM"/>
    </source>
</evidence>
<evidence type="ECO:0000313" key="1">
    <source>
        <dbReference type="EMBL" id="GAP04972.1"/>
    </source>
</evidence>
<proteinExistence type="predicted"/>
<organism evidence="1">
    <name type="scientific">Fructobacillus tropaeoli</name>
    <dbReference type="NCBI Taxonomy" id="709323"/>
    <lineage>
        <taxon>Bacteria</taxon>
        <taxon>Bacillati</taxon>
        <taxon>Bacillota</taxon>
        <taxon>Bacilli</taxon>
        <taxon>Lactobacillales</taxon>
        <taxon>Lactobacillaceae</taxon>
        <taxon>Fructobacillus</taxon>
    </lineage>
</organism>
<gene>
    <name evidence="1" type="ORF">FTRO_0140170</name>
</gene>
<protein>
    <recommendedName>
        <fullName evidence="2">DNA-directed RNA polymerase beta subunit</fullName>
    </recommendedName>
</protein>
<dbReference type="EMBL" id="DF968091">
    <property type="protein sequence ID" value="GAP04972.1"/>
    <property type="molecule type" value="Genomic_DNA"/>
</dbReference>